<gene>
    <name evidence="1" type="ORF">RCOM_1904560</name>
</gene>
<organism evidence="1 2">
    <name type="scientific">Ricinus communis</name>
    <name type="common">Castor bean</name>
    <dbReference type="NCBI Taxonomy" id="3988"/>
    <lineage>
        <taxon>Eukaryota</taxon>
        <taxon>Viridiplantae</taxon>
        <taxon>Streptophyta</taxon>
        <taxon>Embryophyta</taxon>
        <taxon>Tracheophyta</taxon>
        <taxon>Spermatophyta</taxon>
        <taxon>Magnoliopsida</taxon>
        <taxon>eudicotyledons</taxon>
        <taxon>Gunneridae</taxon>
        <taxon>Pentapetalae</taxon>
        <taxon>rosids</taxon>
        <taxon>fabids</taxon>
        <taxon>Malpighiales</taxon>
        <taxon>Euphorbiaceae</taxon>
        <taxon>Acalyphoideae</taxon>
        <taxon>Acalypheae</taxon>
        <taxon>Ricinus</taxon>
    </lineage>
</organism>
<name>B9TG27_RICCO</name>
<dbReference type="InParanoid" id="B9TG27"/>
<reference evidence="2" key="1">
    <citation type="journal article" date="2010" name="Nat. Biotechnol.">
        <title>Draft genome sequence of the oilseed species Ricinus communis.</title>
        <authorList>
            <person name="Chan A.P."/>
            <person name="Crabtree J."/>
            <person name="Zhao Q."/>
            <person name="Lorenzi H."/>
            <person name="Orvis J."/>
            <person name="Puiu D."/>
            <person name="Melake-Berhan A."/>
            <person name="Jones K.M."/>
            <person name="Redman J."/>
            <person name="Chen G."/>
            <person name="Cahoon E.B."/>
            <person name="Gedil M."/>
            <person name="Stanke M."/>
            <person name="Haas B.J."/>
            <person name="Wortman J.R."/>
            <person name="Fraser-Liggett C.M."/>
            <person name="Ravel J."/>
            <person name="Rabinowicz P.D."/>
        </authorList>
    </citation>
    <scope>NUCLEOTIDE SEQUENCE [LARGE SCALE GENOMIC DNA]</scope>
    <source>
        <strain evidence="2">cv. Hale</strain>
    </source>
</reference>
<evidence type="ECO:0000313" key="1">
    <source>
        <dbReference type="EMBL" id="EEF25187.1"/>
    </source>
</evidence>
<protein>
    <submittedName>
        <fullName evidence="1">Uncharacterized protein</fullName>
    </submittedName>
</protein>
<proteinExistence type="predicted"/>
<evidence type="ECO:0000313" key="2">
    <source>
        <dbReference type="Proteomes" id="UP000008311"/>
    </source>
</evidence>
<dbReference type="Proteomes" id="UP000008311">
    <property type="component" value="Unassembled WGS sequence"/>
</dbReference>
<dbReference type="AlphaFoldDB" id="B9TG27"/>
<accession>B9TG27</accession>
<dbReference type="EMBL" id="EQ980316">
    <property type="protein sequence ID" value="EEF25187.1"/>
    <property type="molecule type" value="Genomic_DNA"/>
</dbReference>
<keyword evidence="2" id="KW-1185">Reference proteome</keyword>
<sequence>MAKTTEKQADIPDAHLVELNDPTVSGVEAVSKALGMKLADEVAPEQIAEG</sequence>